<accession>A0A1X9T2R6</accession>
<evidence type="ECO:0000256" key="1">
    <source>
        <dbReference type="SAM" id="MobiDB-lite"/>
    </source>
</evidence>
<feature type="compositionally biased region" description="Polar residues" evidence="1">
    <location>
        <begin position="120"/>
        <end position="144"/>
    </location>
</feature>
<evidence type="ECO:0000256" key="2">
    <source>
        <dbReference type="SAM" id="Phobius"/>
    </source>
</evidence>
<dbReference type="AlphaFoldDB" id="A0A1X9T2R6"/>
<organism evidence="3 4">
    <name type="scientific">Campylobacter vicugnae</name>
    <dbReference type="NCBI Taxonomy" id="1660076"/>
    <lineage>
        <taxon>Bacteria</taxon>
        <taxon>Pseudomonadati</taxon>
        <taxon>Campylobacterota</taxon>
        <taxon>Epsilonproteobacteria</taxon>
        <taxon>Campylobacterales</taxon>
        <taxon>Campylobacteraceae</taxon>
        <taxon>Campylobacter</taxon>
    </lineage>
</organism>
<keyword evidence="2" id="KW-1133">Transmembrane helix</keyword>
<keyword evidence="2" id="KW-0472">Membrane</keyword>
<proteinExistence type="predicted"/>
<evidence type="ECO:0000313" key="4">
    <source>
        <dbReference type="Proteomes" id="UP000194265"/>
    </source>
</evidence>
<sequence length="316" mass="35976">MKIWLLMIIAIPLWAVNLLTHNIYERDERVDIMLSFDAPYSGTIKQQNSGQITKIILSNLTIKNKINKEIKSNILQNINFSSADNLATLELKSSKPIAIIASKTSDKFGLRIRITPQAKTTNKQVTATPAQTSTPKEQPTSLANIPTKKDSGDDIYTKYIIVILVLFAIFVFSMYIKTKYIKKNLKTKAVKPTNQAQTSTITPKAKPFEITTQKVTNSISNSSFNWNLNDESIDVIYEKPLDNQNKVVLLNYENQKYLILVGSSNVLLDKFGEEKIKNKDDFELFFEQNKQKLGSYLQERKNALSSYKDMMDKESI</sequence>
<feature type="transmembrane region" description="Helical" evidence="2">
    <location>
        <begin position="156"/>
        <end position="176"/>
    </location>
</feature>
<dbReference type="EMBL" id="CP018791">
    <property type="protein sequence ID" value="ARR02788.1"/>
    <property type="molecule type" value="Genomic_DNA"/>
</dbReference>
<dbReference type="STRING" id="1660074.CVIC8964_1402"/>
<feature type="region of interest" description="Disordered" evidence="1">
    <location>
        <begin position="120"/>
        <end position="145"/>
    </location>
</feature>
<gene>
    <name evidence="3" type="ORF">CVIC8964_1402</name>
</gene>
<protein>
    <submittedName>
        <fullName evidence="3">Membrane protein</fullName>
    </submittedName>
</protein>
<dbReference type="RefSeq" id="WP_086334000.1">
    <property type="nucleotide sequence ID" value="NZ_CP018791.1"/>
</dbReference>
<keyword evidence="2" id="KW-0812">Transmembrane</keyword>
<name>A0A1X9T2R6_9BACT</name>
<evidence type="ECO:0000313" key="3">
    <source>
        <dbReference type="EMBL" id="ARR02788.1"/>
    </source>
</evidence>
<dbReference type="OrthoDB" id="5338856at2"/>
<dbReference type="Proteomes" id="UP000194265">
    <property type="component" value="Chromosome"/>
</dbReference>
<reference evidence="3 4" key="1">
    <citation type="journal article" date="2017" name="Genome Biol. Evol.">
        <title>Comparative Genomic Analysis Identifies a Campylobacter Clade Deficient in Selenium Metabolism.</title>
        <authorList>
            <person name="Miller W.G."/>
            <person name="Yee E."/>
            <person name="Lopes B.S."/>
            <person name="Chapman M.H."/>
            <person name="Huynh S."/>
            <person name="Bono J.L."/>
            <person name="Parker C.T."/>
            <person name="Strachan N.J.C."/>
            <person name="Forbes K.J."/>
        </authorList>
    </citation>
    <scope>NUCLEOTIDE SEQUENCE [LARGE SCALE GENOMIC DNA]</scope>
    <source>
        <strain evidence="3 4">RM8964</strain>
    </source>
</reference>